<dbReference type="InterPro" id="IPR009465">
    <property type="entry name" value="Spondin_N"/>
</dbReference>
<dbReference type="SMART" id="SM00209">
    <property type="entry name" value="TSP1"/>
    <property type="match status" value="3"/>
</dbReference>
<dbReference type="InterPro" id="IPR000884">
    <property type="entry name" value="TSP1_rpt"/>
</dbReference>
<name>A0A2S2R796_9HEMI</name>
<dbReference type="Gene3D" id="2.60.40.4060">
    <property type="entry name" value="Reeler domain"/>
    <property type="match status" value="1"/>
</dbReference>
<gene>
    <name evidence="10" type="primary">Spon1</name>
    <name evidence="12" type="synonym">LOC112688917</name>
    <name evidence="10" type="ORF">g.5694</name>
</gene>
<dbReference type="PROSITE" id="PS50092">
    <property type="entry name" value="TSP1"/>
    <property type="match status" value="3"/>
</dbReference>
<evidence type="ECO:0000313" key="12">
    <source>
        <dbReference type="RefSeq" id="XP_025418163.1"/>
    </source>
</evidence>
<evidence type="ECO:0000256" key="2">
    <source>
        <dbReference type="ARBA" id="ARBA00019594"/>
    </source>
</evidence>
<dbReference type="PANTHER" id="PTHR11311">
    <property type="entry name" value="SPONDIN"/>
    <property type="match status" value="1"/>
</dbReference>
<keyword evidence="3" id="KW-0964">Secreted</keyword>
<evidence type="ECO:0000256" key="4">
    <source>
        <dbReference type="ARBA" id="ARBA00022737"/>
    </source>
</evidence>
<evidence type="ECO:0000256" key="7">
    <source>
        <dbReference type="SAM" id="SignalP"/>
    </source>
</evidence>
<dbReference type="InterPro" id="IPR036383">
    <property type="entry name" value="TSP1_rpt_sf"/>
</dbReference>
<comment type="subcellular location">
    <subcellularLocation>
        <location evidence="1">Secreted</location>
        <location evidence="1">Extracellular space</location>
        <location evidence="1">Extracellular matrix</location>
    </subcellularLocation>
</comment>
<evidence type="ECO:0000313" key="10">
    <source>
        <dbReference type="EMBL" id="MBY85793.1"/>
    </source>
</evidence>
<dbReference type="InterPro" id="IPR051418">
    <property type="entry name" value="Spondin/Thrombospondin_T1"/>
</dbReference>
<sequence length="685" mass="77373">MWSKTAAIVCWWTALLSVGRGCEDNGGGFGPLTAARHSARPRDGFSMSVFGTPDKYIPHSMYIVTIDSKIFDFHSFLITVERDCGGGVDEDCGDPMSPDRSGSLQLLSQDNGATFHPECINTIVQSEPAAKMRKLRFMWSAPKAGSGCVYIRALLNYGNYHNNNQKIELLKEFCEMSFETVPKPNHPLEDETCCACDEAVYEMKFEGLWSSKTHPKDFPTALWLTHFSDIIGATHDKNYSFWAEGQWATDGVRQLAEWGSTAILESELRQQKKHLRTLIKAAGLWYPRVNENATSKFRVDRKHHYVSLASMLGPSPDWIVGINSHNLCEKNCQWAQNRSLDLYVYDVGTDSGRSYMSHNQETLPHERIYRITPMYPDDQRSPFFNELENEINPLARLHLNRINVIPKSCSDKIITDLIDELAVSENSQDVLKPECAVSKYSEWSECNVSCGKGLRSRTRKYLNETVAKLSGCDRQLVSKEMCLSSVPICPGETEQEDDTLLVDDSKCNTTDWTPMSECSVSCGIGFMFRTRQFLEKTSYKKCRHINLVMKKKCMQPACTKVPEESGHIRECPVTEWSMWSPCNATCGQGVSVKARLLLVSGENYTKCVDKVVLEETRPCNGTKPTCEISESRAKEICSMDKNTGAYEALTKCLKANSHRSSYDKDQNENNSKSIRECYRICRGTV</sequence>
<dbReference type="PANTHER" id="PTHR11311:SF23">
    <property type="entry name" value="SPONDIN-1"/>
    <property type="match status" value="1"/>
</dbReference>
<keyword evidence="7" id="KW-0732">Signal</keyword>
<protein>
    <recommendedName>
        <fullName evidence="2">Spondin-1</fullName>
    </recommendedName>
    <alternativeName>
        <fullName evidence="6">F-spondin</fullName>
    </alternativeName>
</protein>
<feature type="domain" description="Reelin" evidence="8">
    <location>
        <begin position="7"/>
        <end position="187"/>
    </location>
</feature>
<evidence type="ECO:0000256" key="5">
    <source>
        <dbReference type="ARBA" id="ARBA00022889"/>
    </source>
</evidence>
<proteinExistence type="predicted"/>
<keyword evidence="5" id="KW-0130">Cell adhesion</keyword>
<dbReference type="PROSITE" id="PS51019">
    <property type="entry name" value="REELIN"/>
    <property type="match status" value="1"/>
</dbReference>
<reference evidence="12" key="2">
    <citation type="submission" date="2025-04" db="UniProtKB">
        <authorList>
            <consortium name="RefSeq"/>
        </authorList>
    </citation>
    <scope>IDENTIFICATION</scope>
    <source>
        <tissue evidence="12">Whole body</tissue>
    </source>
</reference>
<keyword evidence="4" id="KW-0677">Repeat</keyword>
<accession>A0A2S2R796</accession>
<evidence type="ECO:0000313" key="11">
    <source>
        <dbReference type="Proteomes" id="UP000694846"/>
    </source>
</evidence>
<dbReference type="GO" id="GO:0031012">
    <property type="term" value="C:extracellular matrix"/>
    <property type="evidence" value="ECO:0007669"/>
    <property type="project" value="TreeGrafter"/>
</dbReference>
<dbReference type="NCBIfam" id="NF038123">
    <property type="entry name" value="NF038123_dom"/>
    <property type="match status" value="1"/>
</dbReference>
<dbReference type="GO" id="GO:0007155">
    <property type="term" value="P:cell adhesion"/>
    <property type="evidence" value="ECO:0007669"/>
    <property type="project" value="UniProtKB-KW"/>
</dbReference>
<feature type="domain" description="Spondin" evidence="9">
    <location>
        <begin position="189"/>
        <end position="379"/>
    </location>
</feature>
<evidence type="ECO:0000259" key="9">
    <source>
        <dbReference type="PROSITE" id="PS51020"/>
    </source>
</evidence>
<dbReference type="PROSITE" id="PS51020">
    <property type="entry name" value="SPONDIN"/>
    <property type="match status" value="1"/>
</dbReference>
<dbReference type="Pfam" id="PF00090">
    <property type="entry name" value="TSP_1"/>
    <property type="match status" value="3"/>
</dbReference>
<feature type="signal peptide" evidence="7">
    <location>
        <begin position="1"/>
        <end position="21"/>
    </location>
</feature>
<evidence type="ECO:0000256" key="1">
    <source>
        <dbReference type="ARBA" id="ARBA00004498"/>
    </source>
</evidence>
<dbReference type="InterPro" id="IPR002861">
    <property type="entry name" value="Reeler_dom"/>
</dbReference>
<evidence type="ECO:0000256" key="3">
    <source>
        <dbReference type="ARBA" id="ARBA00022530"/>
    </source>
</evidence>
<dbReference type="OrthoDB" id="347314at2759"/>
<reference evidence="10" key="1">
    <citation type="submission" date="2018-04" db="EMBL/GenBank/DDBJ databases">
        <title>Transcriptome assembly of Sipha flava.</title>
        <authorList>
            <person name="Scully E.D."/>
            <person name="Geib S.M."/>
            <person name="Palmer N.A."/>
            <person name="Koch K."/>
            <person name="Bradshaw J."/>
            <person name="Heng-Moss T."/>
            <person name="Sarath G."/>
        </authorList>
    </citation>
    <scope>NUCLEOTIDE SEQUENCE</scope>
</reference>
<dbReference type="InterPro" id="IPR038678">
    <property type="entry name" value="Spondin_N_sf"/>
</dbReference>
<dbReference type="Gene3D" id="2.60.40.2130">
    <property type="entry name" value="F-spondin domain"/>
    <property type="match status" value="1"/>
</dbReference>
<dbReference type="AlphaFoldDB" id="A0A2S2R796"/>
<evidence type="ECO:0000256" key="6">
    <source>
        <dbReference type="ARBA" id="ARBA00030964"/>
    </source>
</evidence>
<evidence type="ECO:0000259" key="8">
    <source>
        <dbReference type="PROSITE" id="PS51019"/>
    </source>
</evidence>
<dbReference type="SUPFAM" id="SSF82895">
    <property type="entry name" value="TSP-1 type 1 repeat"/>
    <property type="match status" value="3"/>
</dbReference>
<feature type="chain" id="PRO_5044579399" description="Spondin-1" evidence="7">
    <location>
        <begin position="22"/>
        <end position="685"/>
    </location>
</feature>
<dbReference type="RefSeq" id="XP_025418163.1">
    <property type="nucleotide sequence ID" value="XM_025562378.1"/>
</dbReference>
<keyword evidence="3" id="KW-0272">Extracellular matrix</keyword>
<organism evidence="10">
    <name type="scientific">Sipha flava</name>
    <name type="common">yellow sugarcane aphid</name>
    <dbReference type="NCBI Taxonomy" id="143950"/>
    <lineage>
        <taxon>Eukaryota</taxon>
        <taxon>Metazoa</taxon>
        <taxon>Ecdysozoa</taxon>
        <taxon>Arthropoda</taxon>
        <taxon>Hexapoda</taxon>
        <taxon>Insecta</taxon>
        <taxon>Pterygota</taxon>
        <taxon>Neoptera</taxon>
        <taxon>Paraneoptera</taxon>
        <taxon>Hemiptera</taxon>
        <taxon>Sternorrhyncha</taxon>
        <taxon>Aphidomorpha</taxon>
        <taxon>Aphidoidea</taxon>
        <taxon>Aphididae</taxon>
        <taxon>Sipha</taxon>
    </lineage>
</organism>
<dbReference type="Gene3D" id="2.20.100.10">
    <property type="entry name" value="Thrombospondin type-1 (TSP1) repeat"/>
    <property type="match status" value="3"/>
</dbReference>
<dbReference type="InterPro" id="IPR042307">
    <property type="entry name" value="Reeler_sf"/>
</dbReference>
<dbReference type="Pfam" id="PF06468">
    <property type="entry name" value="Spond_N"/>
    <property type="match status" value="1"/>
</dbReference>
<dbReference type="FunFam" id="2.60.40.2130:FF:000002">
    <property type="entry name" value="Putative Spondin-1"/>
    <property type="match status" value="1"/>
</dbReference>
<keyword evidence="11" id="KW-1185">Reference proteome</keyword>
<dbReference type="Proteomes" id="UP000694846">
    <property type="component" value="Unplaced"/>
</dbReference>
<dbReference type="EMBL" id="GGMS01016590">
    <property type="protein sequence ID" value="MBY85793.1"/>
    <property type="molecule type" value="Transcribed_RNA"/>
</dbReference>